<dbReference type="InParanoid" id="A0A165P8X4"/>
<organism evidence="2 3">
    <name type="scientific">Neolentinus lepideus HHB14362 ss-1</name>
    <dbReference type="NCBI Taxonomy" id="1314782"/>
    <lineage>
        <taxon>Eukaryota</taxon>
        <taxon>Fungi</taxon>
        <taxon>Dikarya</taxon>
        <taxon>Basidiomycota</taxon>
        <taxon>Agaricomycotina</taxon>
        <taxon>Agaricomycetes</taxon>
        <taxon>Gloeophyllales</taxon>
        <taxon>Gloeophyllaceae</taxon>
        <taxon>Neolentinus</taxon>
    </lineage>
</organism>
<evidence type="ECO:0000313" key="3">
    <source>
        <dbReference type="Proteomes" id="UP000076761"/>
    </source>
</evidence>
<proteinExistence type="predicted"/>
<feature type="region of interest" description="Disordered" evidence="1">
    <location>
        <begin position="153"/>
        <end position="188"/>
    </location>
</feature>
<dbReference type="Proteomes" id="UP000076761">
    <property type="component" value="Unassembled WGS sequence"/>
</dbReference>
<feature type="compositionally biased region" description="Polar residues" evidence="1">
    <location>
        <begin position="300"/>
        <end position="313"/>
    </location>
</feature>
<sequence>MTIPSSSPAPPCSTDKRKELLTRLDQMKANIDKEFETTRHLLVDLAQKRTESSVYQAHTLGKTDVRLRIQSERLGVTGQHVDTFYARKTSTYEKRLKLMGIGIRKLQVRAQLLEISFEAEDASLSSTESHSGEEVLSDIDAPNKLSALVAQTMGSSGTEVTPPTSPLLSSKKMATPVPSPVRQRAATTRTLPATASMSVRHKSGSVNAHAECTAGQTVYNKRNATLSMWDHEGKTSGESSTGLGQADVVVMDKGKAREYPAPSSPNPEDSTSLGTARRRLTSSTADGVAMTEINDRAKITEQTVSRDQTSSAMPTRKRRREDVDGVYVLHGQGLAQKKQKVIYL</sequence>
<reference evidence="2 3" key="1">
    <citation type="journal article" date="2016" name="Mol. Biol. Evol.">
        <title>Comparative Genomics of Early-Diverging Mushroom-Forming Fungi Provides Insights into the Origins of Lignocellulose Decay Capabilities.</title>
        <authorList>
            <person name="Nagy L.G."/>
            <person name="Riley R."/>
            <person name="Tritt A."/>
            <person name="Adam C."/>
            <person name="Daum C."/>
            <person name="Floudas D."/>
            <person name="Sun H."/>
            <person name="Yadav J.S."/>
            <person name="Pangilinan J."/>
            <person name="Larsson K.H."/>
            <person name="Matsuura K."/>
            <person name="Barry K."/>
            <person name="Labutti K."/>
            <person name="Kuo R."/>
            <person name="Ohm R.A."/>
            <person name="Bhattacharya S.S."/>
            <person name="Shirouzu T."/>
            <person name="Yoshinaga Y."/>
            <person name="Martin F.M."/>
            <person name="Grigoriev I.V."/>
            <person name="Hibbett D.S."/>
        </authorList>
    </citation>
    <scope>NUCLEOTIDE SEQUENCE [LARGE SCALE GENOMIC DNA]</scope>
    <source>
        <strain evidence="2 3">HHB14362 ss-1</strain>
    </source>
</reference>
<accession>A0A165P8X4</accession>
<evidence type="ECO:0000313" key="2">
    <source>
        <dbReference type="EMBL" id="KZT20691.1"/>
    </source>
</evidence>
<protein>
    <submittedName>
        <fullName evidence="2">Uncharacterized protein</fullName>
    </submittedName>
</protein>
<feature type="compositionally biased region" description="Polar residues" evidence="1">
    <location>
        <begin position="153"/>
        <end position="168"/>
    </location>
</feature>
<evidence type="ECO:0000256" key="1">
    <source>
        <dbReference type="SAM" id="MobiDB-lite"/>
    </source>
</evidence>
<feature type="region of interest" description="Disordered" evidence="1">
    <location>
        <begin position="257"/>
        <end position="319"/>
    </location>
</feature>
<dbReference type="EMBL" id="KV425616">
    <property type="protein sequence ID" value="KZT20691.1"/>
    <property type="molecule type" value="Genomic_DNA"/>
</dbReference>
<keyword evidence="3" id="KW-1185">Reference proteome</keyword>
<dbReference type="AlphaFoldDB" id="A0A165P8X4"/>
<gene>
    <name evidence="2" type="ORF">NEOLEDRAFT_1140397</name>
</gene>
<name>A0A165P8X4_9AGAM</name>